<evidence type="ECO:0000313" key="3">
    <source>
        <dbReference type="RefSeq" id="XP_039113929.1"/>
    </source>
</evidence>
<keyword evidence="2" id="KW-1185">Reference proteome</keyword>
<dbReference type="SUPFAM" id="SSF56672">
    <property type="entry name" value="DNA/RNA polymerases"/>
    <property type="match status" value="1"/>
</dbReference>
<proteinExistence type="predicted"/>
<reference evidence="3" key="2">
    <citation type="submission" date="2025-08" db="UniProtKB">
        <authorList>
            <consortium name="RefSeq"/>
        </authorList>
    </citation>
    <scope>IDENTIFICATION</scope>
</reference>
<reference evidence="2" key="1">
    <citation type="submission" date="2025-05" db="UniProtKB">
        <authorList>
            <consortium name="RefSeq"/>
        </authorList>
    </citation>
    <scope>NUCLEOTIDE SEQUENCE [LARGE SCALE GENOMIC DNA]</scope>
</reference>
<evidence type="ECO:0000313" key="2">
    <source>
        <dbReference type="Proteomes" id="UP001515500"/>
    </source>
</evidence>
<dbReference type="Pfam" id="PF07727">
    <property type="entry name" value="RVT_2"/>
    <property type="match status" value="1"/>
</dbReference>
<dbReference type="RefSeq" id="XP_039113929.1">
    <property type="nucleotide sequence ID" value="XM_039257995.1"/>
</dbReference>
<sequence length="224" mass="26230">MGFECSSNEPNLYTKSQASTYLFLCKYMDDIIYMGFSQEMLIDFKETMMKKFDMYDLGLLRYFLGLEINQGKDFIFVCQRKYAENFLHKVTMLDCKTKPSPMNPNEKLSLDNGSGDANARKYRKLVGSLLYLTHTRPDLIYDVSIVAHYMHYPSMHHLGVVKCIMHHHITSTTDFELLYECTDKLKLERYTDNDWGGLINDQKSTSGWVFNLGFASYYMMFKEV</sequence>
<accession>A0AB40AGI0</accession>
<dbReference type="PANTHER" id="PTHR11439:SF483">
    <property type="entry name" value="PEPTIDE SYNTHASE GLIP-LIKE, PUTATIVE (AFU_ORTHOLOGUE AFUA_3G12920)-RELATED"/>
    <property type="match status" value="1"/>
</dbReference>
<dbReference type="PANTHER" id="PTHR11439">
    <property type="entry name" value="GAG-POL-RELATED RETROTRANSPOSON"/>
    <property type="match status" value="1"/>
</dbReference>
<dbReference type="AlphaFoldDB" id="A0AB40AGI0"/>
<protein>
    <submittedName>
        <fullName evidence="3">Uncharacterized mitochondrial protein AtMg00810-like</fullName>
    </submittedName>
</protein>
<feature type="domain" description="Reverse transcriptase Ty1/copia-type" evidence="1">
    <location>
        <begin position="2"/>
        <end position="103"/>
    </location>
</feature>
<name>A0AB40AGI0_DIOCR</name>
<dbReference type="GeneID" id="120249449"/>
<dbReference type="Proteomes" id="UP001515500">
    <property type="component" value="Chromosome 1"/>
</dbReference>
<evidence type="ECO:0000259" key="1">
    <source>
        <dbReference type="Pfam" id="PF07727"/>
    </source>
</evidence>
<gene>
    <name evidence="3" type="primary">LOC120249449</name>
</gene>
<dbReference type="InterPro" id="IPR013103">
    <property type="entry name" value="RVT_2"/>
</dbReference>
<organism evidence="2 3">
    <name type="scientific">Dioscorea cayennensis subsp. rotundata</name>
    <name type="common">White Guinea yam</name>
    <name type="synonym">Dioscorea rotundata</name>
    <dbReference type="NCBI Taxonomy" id="55577"/>
    <lineage>
        <taxon>Eukaryota</taxon>
        <taxon>Viridiplantae</taxon>
        <taxon>Streptophyta</taxon>
        <taxon>Embryophyta</taxon>
        <taxon>Tracheophyta</taxon>
        <taxon>Spermatophyta</taxon>
        <taxon>Magnoliopsida</taxon>
        <taxon>Liliopsida</taxon>
        <taxon>Dioscoreales</taxon>
        <taxon>Dioscoreaceae</taxon>
        <taxon>Dioscorea</taxon>
    </lineage>
</organism>
<dbReference type="InterPro" id="IPR043502">
    <property type="entry name" value="DNA/RNA_pol_sf"/>
</dbReference>